<reference evidence="10" key="1">
    <citation type="journal article" date="2019" name="Gigascience">
        <title>De novo genome assembly of the endangered Acer yangbiense, a plant species with extremely small populations endemic to Yunnan Province, China.</title>
        <authorList>
            <person name="Yang J."/>
            <person name="Wariss H.M."/>
            <person name="Tao L."/>
            <person name="Zhang R."/>
            <person name="Yun Q."/>
            <person name="Hollingsworth P."/>
            <person name="Dao Z."/>
            <person name="Luo G."/>
            <person name="Guo H."/>
            <person name="Ma Y."/>
            <person name="Sun W."/>
        </authorList>
    </citation>
    <scope>NUCLEOTIDE SEQUENCE [LARGE SCALE GENOMIC DNA]</scope>
    <source>
        <strain evidence="10">cv. br00</strain>
    </source>
</reference>
<dbReference type="PANTHER" id="PTHR21392">
    <property type="entry name" value="TRNA-URIDINE AMINOCARBOXYPROPYLTRANSFERASE 2"/>
    <property type="match status" value="1"/>
</dbReference>
<evidence type="ECO:0000256" key="1">
    <source>
        <dbReference type="ARBA" id="ARBA00012386"/>
    </source>
</evidence>
<feature type="compositionally biased region" description="Basic and acidic residues" evidence="7">
    <location>
        <begin position="9"/>
        <end position="21"/>
    </location>
</feature>
<evidence type="ECO:0000256" key="4">
    <source>
        <dbReference type="ARBA" id="ARBA00022694"/>
    </source>
</evidence>
<gene>
    <name evidence="9" type="ORF">DKX38_009104</name>
</gene>
<comment type="catalytic activity">
    <reaction evidence="6">
        <text>a uridine in tRNA + S-adenosyl-L-methionine = a 3-[(3S)-3-amino-3-carboxypropyl]uridine in tRNA + S-methyl-5'-thioadenosine + H(+)</text>
        <dbReference type="Rhea" id="RHEA:62432"/>
        <dbReference type="Rhea" id="RHEA-COMP:13339"/>
        <dbReference type="Rhea" id="RHEA-COMP:16092"/>
        <dbReference type="ChEBI" id="CHEBI:15378"/>
        <dbReference type="ChEBI" id="CHEBI:17509"/>
        <dbReference type="ChEBI" id="CHEBI:59789"/>
        <dbReference type="ChEBI" id="CHEBI:65315"/>
        <dbReference type="ChEBI" id="CHEBI:82930"/>
        <dbReference type="EC" id="2.5.1.25"/>
    </reaction>
</comment>
<evidence type="ECO:0000256" key="5">
    <source>
        <dbReference type="ARBA" id="ARBA00034489"/>
    </source>
</evidence>
<protein>
    <recommendedName>
        <fullName evidence="1">tRNA-uridine aminocarboxypropyltransferase</fullName>
        <ecNumber evidence="1">2.5.1.25</ecNumber>
    </recommendedName>
</protein>
<dbReference type="InterPro" id="IPR039262">
    <property type="entry name" value="DTWD2/TAPT"/>
</dbReference>
<dbReference type="EMBL" id="VDCV01000006">
    <property type="protein sequence ID" value="KAB5551793.1"/>
    <property type="molecule type" value="Genomic_DNA"/>
</dbReference>
<evidence type="ECO:0000313" key="10">
    <source>
        <dbReference type="Proteomes" id="UP000326939"/>
    </source>
</evidence>
<dbReference type="GO" id="GO:0008033">
    <property type="term" value="P:tRNA processing"/>
    <property type="evidence" value="ECO:0007669"/>
    <property type="project" value="UniProtKB-KW"/>
</dbReference>
<dbReference type="PANTHER" id="PTHR21392:SF0">
    <property type="entry name" value="TRNA-URIDINE AMINOCARBOXYPROPYLTRANSFERASE 2"/>
    <property type="match status" value="1"/>
</dbReference>
<accession>A0A5N5MBX4</accession>
<dbReference type="SMART" id="SM01144">
    <property type="entry name" value="DTW"/>
    <property type="match status" value="1"/>
</dbReference>
<sequence>MKLANQEPQIHHHESPPRSEMEPETDNEPPSPPPKRRSICHKCDRPIPVCLCHVIPTPPIPTKTQIIIIQHPHESHHKLNTAPLLTKSLLNSSSIITRRLSSTTPINQPPSSTYYLFPPSQSSPAVTLSDLKTALKNNTPLVLIVFDATWKHAKEMVRASEGYLSKFSTRVCLDGFDGGIEGGSIYDSDLVLRKEPCGGCVSTLEAVARWLGVVEENGLEIEDRLVGILKEMVRLQAQFLKPMRPRPKLLKKSKQIEQGKNSSDE</sequence>
<keyword evidence="3" id="KW-0949">S-adenosyl-L-methionine</keyword>
<evidence type="ECO:0000256" key="2">
    <source>
        <dbReference type="ARBA" id="ARBA00022679"/>
    </source>
</evidence>
<evidence type="ECO:0000256" key="6">
    <source>
        <dbReference type="ARBA" id="ARBA00048718"/>
    </source>
</evidence>
<name>A0A5N5MBX4_9ROSI</name>
<evidence type="ECO:0000256" key="7">
    <source>
        <dbReference type="SAM" id="MobiDB-lite"/>
    </source>
</evidence>
<evidence type="ECO:0000256" key="3">
    <source>
        <dbReference type="ARBA" id="ARBA00022691"/>
    </source>
</evidence>
<feature type="domain" description="DTW" evidence="8">
    <location>
        <begin position="36"/>
        <end position="241"/>
    </location>
</feature>
<feature type="region of interest" description="Disordered" evidence="7">
    <location>
        <begin position="1"/>
        <end position="39"/>
    </location>
</feature>
<organism evidence="9 10">
    <name type="scientific">Salix brachista</name>
    <dbReference type="NCBI Taxonomy" id="2182728"/>
    <lineage>
        <taxon>Eukaryota</taxon>
        <taxon>Viridiplantae</taxon>
        <taxon>Streptophyta</taxon>
        <taxon>Embryophyta</taxon>
        <taxon>Tracheophyta</taxon>
        <taxon>Spermatophyta</taxon>
        <taxon>Magnoliopsida</taxon>
        <taxon>eudicotyledons</taxon>
        <taxon>Gunneridae</taxon>
        <taxon>Pentapetalae</taxon>
        <taxon>rosids</taxon>
        <taxon>fabids</taxon>
        <taxon>Malpighiales</taxon>
        <taxon>Salicaceae</taxon>
        <taxon>Saliceae</taxon>
        <taxon>Salix</taxon>
    </lineage>
</organism>
<dbReference type="AlphaFoldDB" id="A0A5N5MBX4"/>
<dbReference type="InterPro" id="IPR005636">
    <property type="entry name" value="DTW"/>
</dbReference>
<comment type="similarity">
    <text evidence="5">Belongs to the TDD superfamily. DTWD2 family.</text>
</comment>
<evidence type="ECO:0000259" key="8">
    <source>
        <dbReference type="SMART" id="SM01144"/>
    </source>
</evidence>
<dbReference type="GO" id="GO:0016432">
    <property type="term" value="F:tRNA-uridine aminocarboxypropyltransferase activity"/>
    <property type="evidence" value="ECO:0007669"/>
    <property type="project" value="UniProtKB-EC"/>
</dbReference>
<dbReference type="EC" id="2.5.1.25" evidence="1"/>
<dbReference type="Pfam" id="PF03942">
    <property type="entry name" value="DTW"/>
    <property type="match status" value="1"/>
</dbReference>
<keyword evidence="2" id="KW-0808">Transferase</keyword>
<comment type="caution">
    <text evidence="9">The sequence shown here is derived from an EMBL/GenBank/DDBJ whole genome shotgun (WGS) entry which is preliminary data.</text>
</comment>
<keyword evidence="10" id="KW-1185">Reference proteome</keyword>
<dbReference type="Proteomes" id="UP000326939">
    <property type="component" value="Chromosome 6"/>
</dbReference>
<proteinExistence type="inferred from homology"/>
<keyword evidence="4" id="KW-0819">tRNA processing</keyword>
<evidence type="ECO:0000313" key="9">
    <source>
        <dbReference type="EMBL" id="KAB5551793.1"/>
    </source>
</evidence>